<evidence type="ECO:0000313" key="8">
    <source>
        <dbReference type="EMBL" id="MBR0597636.1"/>
    </source>
</evidence>
<proteinExistence type="inferred from homology"/>
<dbReference type="GO" id="GO:0000455">
    <property type="term" value="P:enzyme-directed rRNA pseudouridine synthesis"/>
    <property type="evidence" value="ECO:0007669"/>
    <property type="project" value="UniProtKB-ARBA"/>
</dbReference>
<feature type="active site" evidence="4">
    <location>
        <position position="145"/>
    </location>
</feature>
<dbReference type="PROSITE" id="PS50889">
    <property type="entry name" value="S4"/>
    <property type="match status" value="1"/>
</dbReference>
<accession>A0A8J7VZM7</accession>
<evidence type="ECO:0000256" key="3">
    <source>
        <dbReference type="ARBA" id="ARBA00023235"/>
    </source>
</evidence>
<dbReference type="Proteomes" id="UP000675664">
    <property type="component" value="Unassembled WGS sequence"/>
</dbReference>
<dbReference type="InterPro" id="IPR002942">
    <property type="entry name" value="S4_RNA-bd"/>
</dbReference>
<dbReference type="InterPro" id="IPR006145">
    <property type="entry name" value="PsdUridine_synth_RsuA/RluA"/>
</dbReference>
<dbReference type="PANTHER" id="PTHR21600:SF83">
    <property type="entry name" value="PSEUDOURIDYLATE SYNTHASE RPUSD4, MITOCHONDRIAL"/>
    <property type="match status" value="1"/>
</dbReference>
<comment type="caution">
    <text evidence="8">The sequence shown here is derived from an EMBL/GenBank/DDBJ whole genome shotgun (WGS) entry which is preliminary data.</text>
</comment>
<dbReference type="RefSeq" id="WP_227017763.1">
    <property type="nucleotide sequence ID" value="NZ_JAGSND010000003.1"/>
</dbReference>
<evidence type="ECO:0000256" key="6">
    <source>
        <dbReference type="RuleBase" id="RU362028"/>
    </source>
</evidence>
<dbReference type="SUPFAM" id="SSF55120">
    <property type="entry name" value="Pseudouridine synthase"/>
    <property type="match status" value="1"/>
</dbReference>
<evidence type="ECO:0000313" key="9">
    <source>
        <dbReference type="Proteomes" id="UP000675664"/>
    </source>
</evidence>
<name>A0A8J7VZM7_9FIRM</name>
<dbReference type="SMART" id="SM00363">
    <property type="entry name" value="S4"/>
    <property type="match status" value="1"/>
</dbReference>
<comment type="catalytic activity">
    <reaction evidence="1 6">
        <text>a uridine in RNA = a pseudouridine in RNA</text>
        <dbReference type="Rhea" id="RHEA:48348"/>
        <dbReference type="Rhea" id="RHEA-COMP:12068"/>
        <dbReference type="Rhea" id="RHEA-COMP:12069"/>
        <dbReference type="ChEBI" id="CHEBI:65314"/>
        <dbReference type="ChEBI" id="CHEBI:65315"/>
    </reaction>
</comment>
<dbReference type="EMBL" id="JAGSND010000003">
    <property type="protein sequence ID" value="MBR0597636.1"/>
    <property type="molecule type" value="Genomic_DNA"/>
</dbReference>
<dbReference type="InterPro" id="IPR020103">
    <property type="entry name" value="PsdUridine_synth_cat_dom_sf"/>
</dbReference>
<protein>
    <recommendedName>
        <fullName evidence="6">Pseudouridine synthase</fullName>
        <ecNumber evidence="6">5.4.99.-</ecNumber>
    </recommendedName>
</protein>
<dbReference type="Pfam" id="PF00849">
    <property type="entry name" value="PseudoU_synth_2"/>
    <property type="match status" value="1"/>
</dbReference>
<evidence type="ECO:0000256" key="5">
    <source>
        <dbReference type="PROSITE-ProRule" id="PRU00182"/>
    </source>
</evidence>
<evidence type="ECO:0000256" key="2">
    <source>
        <dbReference type="ARBA" id="ARBA00010876"/>
    </source>
</evidence>
<dbReference type="GO" id="GO:0120159">
    <property type="term" value="F:rRNA pseudouridine synthase activity"/>
    <property type="evidence" value="ECO:0007669"/>
    <property type="project" value="UniProtKB-ARBA"/>
</dbReference>
<dbReference type="CDD" id="cd02869">
    <property type="entry name" value="PseudoU_synth_RluA_like"/>
    <property type="match status" value="1"/>
</dbReference>
<keyword evidence="5" id="KW-0694">RNA-binding</keyword>
<sequence length="324" mass="37088">MIKLTITDNEKNQRMDRFLKKYFKNAPLSYIYKLIRKNVKLNGVRADISTILQTGDEVILYISEEEAAGYQEKKKITRAKKQFKIAYEDQNIIIVEKPFGLLTHGDKTEKKNTLANQVAGYLAEQGDYVPEREKTFVPSPVNRLDRNTTGLVIFGKNQLALQGLNRMIREKGYVKKYYLTIVHGEMKKELQLLDKMTKDEKSNKVKVMDLDATEGKVMETIARPLKVSKGYTLVEVELVTGRTHQIRAHLAEAGFPVIGDVKYGKNGQNKKIEQQFHLTTQFLHAYRLYFEDGVSPLAYLKGKEFIAPLPVNLEAIKAKLIDSK</sequence>
<dbReference type="NCBIfam" id="TIGR00005">
    <property type="entry name" value="rluA_subfam"/>
    <property type="match status" value="1"/>
</dbReference>
<evidence type="ECO:0000259" key="7">
    <source>
        <dbReference type="SMART" id="SM00363"/>
    </source>
</evidence>
<feature type="domain" description="RNA-binding S4" evidence="7">
    <location>
        <begin position="13"/>
        <end position="72"/>
    </location>
</feature>
<evidence type="ECO:0000256" key="4">
    <source>
        <dbReference type="PIRSR" id="PIRSR606225-1"/>
    </source>
</evidence>
<gene>
    <name evidence="8" type="ORF">KCX82_07120</name>
</gene>
<dbReference type="GO" id="GO:0003723">
    <property type="term" value="F:RNA binding"/>
    <property type="evidence" value="ECO:0007669"/>
    <property type="project" value="UniProtKB-KW"/>
</dbReference>
<organism evidence="8 9">
    <name type="scientific">Sinanaerobacter chloroacetimidivorans</name>
    <dbReference type="NCBI Taxonomy" id="2818044"/>
    <lineage>
        <taxon>Bacteria</taxon>
        <taxon>Bacillati</taxon>
        <taxon>Bacillota</taxon>
        <taxon>Clostridia</taxon>
        <taxon>Peptostreptococcales</taxon>
        <taxon>Anaerovoracaceae</taxon>
        <taxon>Sinanaerobacter</taxon>
    </lineage>
</organism>
<reference evidence="8" key="1">
    <citation type="submission" date="2021-04" db="EMBL/GenBank/DDBJ databases">
        <title>Sinoanaerobacter chloroacetimidivorans sp. nov., an obligate anaerobic bacterium isolated from anaerobic sludge.</title>
        <authorList>
            <person name="Bao Y."/>
        </authorList>
    </citation>
    <scope>NUCLEOTIDE SEQUENCE</scope>
    <source>
        <strain evidence="8">BAD-6</strain>
    </source>
</reference>
<evidence type="ECO:0000256" key="1">
    <source>
        <dbReference type="ARBA" id="ARBA00000073"/>
    </source>
</evidence>
<dbReference type="PANTHER" id="PTHR21600">
    <property type="entry name" value="MITOCHONDRIAL RNA PSEUDOURIDINE SYNTHASE"/>
    <property type="match status" value="1"/>
</dbReference>
<dbReference type="AlphaFoldDB" id="A0A8J7VZM7"/>
<keyword evidence="9" id="KW-1185">Reference proteome</keyword>
<comment type="function">
    <text evidence="6">Responsible for synthesis of pseudouridine from uracil.</text>
</comment>
<dbReference type="Gene3D" id="3.10.290.10">
    <property type="entry name" value="RNA-binding S4 domain"/>
    <property type="match status" value="1"/>
</dbReference>
<keyword evidence="3 6" id="KW-0413">Isomerase</keyword>
<comment type="similarity">
    <text evidence="2 6">Belongs to the pseudouridine synthase RluA family.</text>
</comment>
<dbReference type="Gene3D" id="3.30.2350.10">
    <property type="entry name" value="Pseudouridine synthase"/>
    <property type="match status" value="1"/>
</dbReference>
<dbReference type="InterPro" id="IPR050188">
    <property type="entry name" value="RluA_PseudoU_synthase"/>
</dbReference>
<dbReference type="InterPro" id="IPR006224">
    <property type="entry name" value="PsdUridine_synth_RluA-like_CS"/>
</dbReference>
<dbReference type="InterPro" id="IPR036986">
    <property type="entry name" value="S4_RNA-bd_sf"/>
</dbReference>
<reference evidence="8" key="2">
    <citation type="submission" date="2021-04" db="EMBL/GenBank/DDBJ databases">
        <authorList>
            <person name="Liu J."/>
        </authorList>
    </citation>
    <scope>NUCLEOTIDE SEQUENCE</scope>
    <source>
        <strain evidence="8">BAD-6</strain>
    </source>
</reference>
<dbReference type="PROSITE" id="PS01129">
    <property type="entry name" value="PSI_RLU"/>
    <property type="match status" value="1"/>
</dbReference>
<dbReference type="InterPro" id="IPR006225">
    <property type="entry name" value="PsdUridine_synth_RluC/D"/>
</dbReference>
<dbReference type="EC" id="5.4.99.-" evidence="6"/>